<feature type="domain" description="FtsK" evidence="6">
    <location>
        <begin position="371"/>
        <end position="571"/>
    </location>
</feature>
<organism evidence="7 8">
    <name type="scientific">Mycolicibacterium obuense</name>
    <dbReference type="NCBI Taxonomy" id="1807"/>
    <lineage>
        <taxon>Bacteria</taxon>
        <taxon>Bacillati</taxon>
        <taxon>Actinomycetota</taxon>
        <taxon>Actinomycetes</taxon>
        <taxon>Mycobacteriales</taxon>
        <taxon>Mycobacteriaceae</taxon>
        <taxon>Mycolicibacterium</taxon>
    </lineage>
</organism>
<dbReference type="Pfam" id="PF01580">
    <property type="entry name" value="FtsK_SpoIIIE"/>
    <property type="match status" value="3"/>
</dbReference>
<keyword evidence="5" id="KW-1133">Transmembrane helix</keyword>
<protein>
    <submittedName>
        <fullName evidence="7">Secretion protein EccC</fullName>
    </submittedName>
</protein>
<evidence type="ECO:0000256" key="4">
    <source>
        <dbReference type="PROSITE-ProRule" id="PRU00289"/>
    </source>
</evidence>
<comment type="caution">
    <text evidence="7">The sequence shown here is derived from an EMBL/GenBank/DDBJ whole genome shotgun (WGS) entry which is preliminary data.</text>
</comment>
<dbReference type="PANTHER" id="PTHR22683">
    <property type="entry name" value="SPORULATION PROTEIN RELATED"/>
    <property type="match status" value="1"/>
</dbReference>
<dbReference type="PANTHER" id="PTHR22683:SF1">
    <property type="entry name" value="TYPE VII SECRETION SYSTEM PROTEIN ESSC"/>
    <property type="match status" value="1"/>
</dbReference>
<evidence type="ECO:0000256" key="5">
    <source>
        <dbReference type="SAM" id="Phobius"/>
    </source>
</evidence>
<keyword evidence="5" id="KW-0472">Membrane</keyword>
<feature type="transmembrane region" description="Helical" evidence="5">
    <location>
        <begin position="60"/>
        <end position="79"/>
    </location>
</feature>
<keyword evidence="1" id="KW-0677">Repeat</keyword>
<feature type="binding site" evidence="4">
    <location>
        <begin position="966"/>
        <end position="973"/>
    </location>
    <ligand>
        <name>ATP</name>
        <dbReference type="ChEBI" id="CHEBI:30616"/>
    </ligand>
</feature>
<dbReference type="Gene3D" id="3.40.50.300">
    <property type="entry name" value="P-loop containing nucleotide triphosphate hydrolases"/>
    <property type="match status" value="4"/>
</dbReference>
<sequence>MEPARPPGGRIALDAPPTLPEATPVSPMARMMPVAMVAAVIGMSALYLRSGASSPRSPMFFALPVMMLVSLVGMLAHGGRGGARTAEINAQRADYLRYLDTVDGILRAGAAAQHRWVHRHHPEPEALWSLAGTQQMWQRDETYPEFLCVRVGIGDADPMTAVVLPELESDENADPVTTTAVRTLAGNRSRVPDVPVLVSLRDTRMVTVTGESGTCRAVVRALVCQLAVAHSPALLGIVTDRDDGAEWDWLKWLPHSRAGDGTRHRVVVADGTAPPAADDVTVVRIRSARSPVVVAADGVEISARYDQLSLPAALTCARRVARCSLRRASSGRDGWPALMGIADPSVFDPVARWSQPTDTPLRVPIGVDENGGTVHLDISESAAGGMGPHGLCVGATGSGKSEFLRTLVLGMIATHSPDDLNLVLVDFKGGATFLGLDTVNHVSAVITNLADEAPLVARMRDALSGEITRRQEVLRAAGNLADLAAYRRARTRDPALAPRPSLFVVVDEFSELLSQHPDFADLFVAMGRLGRSLGVHLLLASQRLDEGRLRGLDAHLSYRVCLKTFSAADSRAVLGVADAHHLPARPGAAYLKTSAGQLTRFQAAFVSGHIPGASTVAEGTYVVPQEFTSAAAQPVAQEAPSRPLLTTMLNQLQGHGGEAHRVWLPPLRRSPILEDLLGTVVSSPLHVPIGLIDRPAEQRYEPYVVDMSGAAGNAAIVGAPQSGKSTALRTLVAALAARHDAATVQFYCLDFGGGALAALRDLPHVGCVAGRHEAELCRRTVAHLDGVLRDREENSRADTDPDVFLVVDGWSTVRSEFDVLESAITALAARGLSYGVHVVLTASRWADLRPALKDQLGTRIELRLGEPAESEMDRRRARELSTAPAGRGLTRDGHLMAIALPGTSRIPAQAGGPRAPRVELLPTTVHFDTISDGSRLPGGLFLGLRERDLGAAVLDVIDHPHLLILGDGESGKTALLRTLCTDLVRTHTPQEVALELVDYRRTLLGVVETDHLAGYSASPVALQSRLSALTARLTARMPDEHVTQRALRDRSWWTGPEIYVVIDDYDLVAGATGNPLTSLADFLPHAKDLGLHVVIARRSGGAARAMFDPVLTRLREMGCSGFMMSASPEEGTLLGSTRPAPLPRGRGVLSVRGRADELVQVGWLDPP</sequence>
<dbReference type="InterPro" id="IPR002543">
    <property type="entry name" value="FtsK_dom"/>
</dbReference>
<dbReference type="InterPro" id="IPR050206">
    <property type="entry name" value="FtsK/SpoIIIE/SftA"/>
</dbReference>
<evidence type="ECO:0000313" key="8">
    <source>
        <dbReference type="Proteomes" id="UP000034150"/>
    </source>
</evidence>
<dbReference type="GO" id="GO:0003677">
    <property type="term" value="F:DNA binding"/>
    <property type="evidence" value="ECO:0007669"/>
    <property type="project" value="InterPro"/>
</dbReference>
<keyword evidence="2 4" id="KW-0547">Nucleotide-binding</keyword>
<feature type="binding site" evidence="4">
    <location>
        <begin position="718"/>
        <end position="725"/>
    </location>
    <ligand>
        <name>ATP</name>
        <dbReference type="ChEBI" id="CHEBI:30616"/>
    </ligand>
</feature>
<evidence type="ECO:0000256" key="3">
    <source>
        <dbReference type="ARBA" id="ARBA00022840"/>
    </source>
</evidence>
<evidence type="ECO:0000259" key="6">
    <source>
        <dbReference type="PROSITE" id="PS50901"/>
    </source>
</evidence>
<keyword evidence="8" id="KW-1185">Reference proteome</keyword>
<dbReference type="OrthoDB" id="9807790at2"/>
<proteinExistence type="predicted"/>
<dbReference type="SMART" id="SM00382">
    <property type="entry name" value="AAA"/>
    <property type="match status" value="3"/>
</dbReference>
<dbReference type="EMBL" id="LAUZ02000001">
    <property type="protein sequence ID" value="KKF01055.1"/>
    <property type="molecule type" value="Genomic_DNA"/>
</dbReference>
<dbReference type="RefSeq" id="WP_046363981.1">
    <property type="nucleotide sequence ID" value="NZ_LAUZ02000001.1"/>
</dbReference>
<dbReference type="STRING" id="1807.MOBUDSM44075_04415"/>
<dbReference type="InterPro" id="IPR027417">
    <property type="entry name" value="P-loop_NTPase"/>
</dbReference>
<dbReference type="PATRIC" id="fig|1807.13.peg.139"/>
<dbReference type="SUPFAM" id="SSF52540">
    <property type="entry name" value="P-loop containing nucleoside triphosphate hydrolases"/>
    <property type="match status" value="3"/>
</dbReference>
<evidence type="ECO:0000256" key="2">
    <source>
        <dbReference type="ARBA" id="ARBA00022741"/>
    </source>
</evidence>
<dbReference type="NCBIfam" id="TIGR03925">
    <property type="entry name" value="T7SS_EccC_b"/>
    <property type="match status" value="1"/>
</dbReference>
<dbReference type="PROSITE" id="PS50901">
    <property type="entry name" value="FTSK"/>
    <property type="match status" value="3"/>
</dbReference>
<dbReference type="AlphaFoldDB" id="A0A0M2K2A3"/>
<name>A0A0M2K2A3_9MYCO</name>
<accession>A0A0M2K2A3</accession>
<gene>
    <name evidence="7" type="ORF">WN67_15765</name>
</gene>
<dbReference type="InterPro" id="IPR023837">
    <property type="entry name" value="EccCb-like_Actinobacteria"/>
</dbReference>
<dbReference type="Proteomes" id="UP000034150">
    <property type="component" value="Unassembled WGS sequence"/>
</dbReference>
<dbReference type="CDD" id="cd01127">
    <property type="entry name" value="TrwB_TraG_TraD_VirD4"/>
    <property type="match status" value="1"/>
</dbReference>
<dbReference type="GO" id="GO:0005524">
    <property type="term" value="F:ATP binding"/>
    <property type="evidence" value="ECO:0007669"/>
    <property type="project" value="UniProtKB-UniRule"/>
</dbReference>
<feature type="binding site" evidence="4">
    <location>
        <begin position="394"/>
        <end position="401"/>
    </location>
    <ligand>
        <name>ATP</name>
        <dbReference type="ChEBI" id="CHEBI:30616"/>
    </ligand>
</feature>
<dbReference type="InterPro" id="IPR003593">
    <property type="entry name" value="AAA+_ATPase"/>
</dbReference>
<evidence type="ECO:0000313" key="7">
    <source>
        <dbReference type="EMBL" id="KKF01055.1"/>
    </source>
</evidence>
<keyword evidence="3 4" id="KW-0067">ATP-binding</keyword>
<keyword evidence="5" id="KW-0812">Transmembrane</keyword>
<evidence type="ECO:0000256" key="1">
    <source>
        <dbReference type="ARBA" id="ARBA00022737"/>
    </source>
</evidence>
<feature type="domain" description="FtsK" evidence="6">
    <location>
        <begin position="700"/>
        <end position="871"/>
    </location>
</feature>
<feature type="domain" description="FtsK" evidence="6">
    <location>
        <begin position="949"/>
        <end position="1133"/>
    </location>
</feature>
<reference evidence="7 8" key="1">
    <citation type="journal article" date="2015" name="Genome Announc.">
        <title>Draft Genome Sequence of Mycobacterium obuense Strain UC1, Isolated from Patient Sputum.</title>
        <authorList>
            <person name="Greninger A.L."/>
            <person name="Cunningham G."/>
            <person name="Hsu E.D."/>
            <person name="Yu J.M."/>
            <person name="Chiu C.Y."/>
            <person name="Miller S."/>
        </authorList>
    </citation>
    <scope>NUCLEOTIDE SEQUENCE [LARGE SCALE GENOMIC DNA]</scope>
    <source>
        <strain evidence="7 8">UC1</strain>
    </source>
</reference>
<feature type="transmembrane region" description="Helical" evidence="5">
    <location>
        <begin position="28"/>
        <end position="48"/>
    </location>
</feature>